<gene>
    <name evidence="1" type="ORF">PLEPLA_LOCUS37681</name>
</gene>
<dbReference type="AlphaFoldDB" id="A0A9N7VKP3"/>
<accession>A0A9N7VKP3</accession>
<sequence>MSSDTKPVDKTLQWTAWWPCLNLSTHLQAQRNVPCLKPAALERIMNNNYVSTRMYFITLQLALQGQKDMLCSDPQTHMVPSSLIPQPPTISAATWESNTAQSVKDELSGADKMDVELSLIASEPEDCS</sequence>
<organism evidence="1 2">
    <name type="scientific">Pleuronectes platessa</name>
    <name type="common">European plaice</name>
    <dbReference type="NCBI Taxonomy" id="8262"/>
    <lineage>
        <taxon>Eukaryota</taxon>
        <taxon>Metazoa</taxon>
        <taxon>Chordata</taxon>
        <taxon>Craniata</taxon>
        <taxon>Vertebrata</taxon>
        <taxon>Euteleostomi</taxon>
        <taxon>Actinopterygii</taxon>
        <taxon>Neopterygii</taxon>
        <taxon>Teleostei</taxon>
        <taxon>Neoteleostei</taxon>
        <taxon>Acanthomorphata</taxon>
        <taxon>Carangaria</taxon>
        <taxon>Pleuronectiformes</taxon>
        <taxon>Pleuronectoidei</taxon>
        <taxon>Pleuronectidae</taxon>
        <taxon>Pleuronectes</taxon>
    </lineage>
</organism>
<evidence type="ECO:0000313" key="2">
    <source>
        <dbReference type="Proteomes" id="UP001153269"/>
    </source>
</evidence>
<comment type="caution">
    <text evidence="1">The sequence shown here is derived from an EMBL/GenBank/DDBJ whole genome shotgun (WGS) entry which is preliminary data.</text>
</comment>
<name>A0A9N7VKP3_PLEPL</name>
<dbReference type="EMBL" id="CADEAL010004036">
    <property type="protein sequence ID" value="CAB1449995.1"/>
    <property type="molecule type" value="Genomic_DNA"/>
</dbReference>
<reference evidence="1" key="1">
    <citation type="submission" date="2020-03" db="EMBL/GenBank/DDBJ databases">
        <authorList>
            <person name="Weist P."/>
        </authorList>
    </citation>
    <scope>NUCLEOTIDE SEQUENCE</scope>
</reference>
<protein>
    <submittedName>
        <fullName evidence="1">Uncharacterized protein</fullName>
    </submittedName>
</protein>
<evidence type="ECO:0000313" key="1">
    <source>
        <dbReference type="EMBL" id="CAB1449995.1"/>
    </source>
</evidence>
<dbReference type="Proteomes" id="UP001153269">
    <property type="component" value="Unassembled WGS sequence"/>
</dbReference>
<proteinExistence type="predicted"/>
<keyword evidence="2" id="KW-1185">Reference proteome</keyword>